<name>A0ABV1VEN9_9ACTN</name>
<comment type="caution">
    <text evidence="7">The sequence shown here is derived from an EMBL/GenBank/DDBJ whole genome shotgun (WGS) entry which is preliminary data.</text>
</comment>
<keyword evidence="2 5" id="KW-0812">Transmembrane</keyword>
<evidence type="ECO:0000256" key="4">
    <source>
        <dbReference type="ARBA" id="ARBA00023136"/>
    </source>
</evidence>
<evidence type="ECO:0000256" key="2">
    <source>
        <dbReference type="ARBA" id="ARBA00022692"/>
    </source>
</evidence>
<feature type="transmembrane region" description="Helical" evidence="5">
    <location>
        <begin position="164"/>
        <end position="183"/>
    </location>
</feature>
<feature type="transmembrane region" description="Helical" evidence="5">
    <location>
        <begin position="75"/>
        <end position="94"/>
    </location>
</feature>
<keyword evidence="3 5" id="KW-1133">Transmembrane helix</keyword>
<comment type="subcellular location">
    <subcellularLocation>
        <location evidence="1">Cell membrane</location>
        <topology evidence="1">Multi-pass membrane protein</topology>
    </subcellularLocation>
</comment>
<accession>A0ABV1VEN9</accession>
<dbReference type="PROSITE" id="PS50850">
    <property type="entry name" value="MFS"/>
    <property type="match status" value="1"/>
</dbReference>
<feature type="transmembrane region" description="Helical" evidence="5">
    <location>
        <begin position="100"/>
        <end position="122"/>
    </location>
</feature>
<sequence length="411" mass="42907">MQSRPLTRGLTLLLAVVCGITTANAYYAQPLLDRMAHDLNASSSAVSLLVTTGQIGVACGLLFVVPAADIMRRQFLLTALFALDTLALAGSALAPNVLVLDLLAVLIGVGAVAIPILTAYAAGLADDATRGRALGVIMGGVLFGILLSRTVASLIAAAGGWRTVYAVAAVAMAVVTVAVPRIVRDGSRPLRMAYGAQVLSVLTQFRDQPVLRSRCFLGACVMGAFTAFWTSVAFLLTAPPFSYSQIGIGVFALSGVAGALMTSGGGRLIDRYRHWRWQSSGVCLAVLALSFALLMLGGTSILWLVAGAVVMDAAIQAVHVTNQSVVYELNDDARSRLASGYMISFALGGAVGSACSAEAYHRWGWDGSCWVGVALAAAGLLAWAFGSGAERARQQQLRARYEEAGRHPTTV</sequence>
<proteinExistence type="predicted"/>
<dbReference type="PANTHER" id="PTHR42910:SF1">
    <property type="entry name" value="MAJOR FACILITATOR SUPERFAMILY (MFS) PROFILE DOMAIN-CONTAINING PROTEIN"/>
    <property type="match status" value="1"/>
</dbReference>
<feature type="transmembrane region" description="Helical" evidence="5">
    <location>
        <begin position="242"/>
        <end position="261"/>
    </location>
</feature>
<dbReference type="PANTHER" id="PTHR42910">
    <property type="entry name" value="TRANSPORTER SCO4007-RELATED"/>
    <property type="match status" value="1"/>
</dbReference>
<organism evidence="7 8">
    <name type="scientific">Streptomyces flaveolus</name>
    <dbReference type="NCBI Taxonomy" id="67297"/>
    <lineage>
        <taxon>Bacteria</taxon>
        <taxon>Bacillati</taxon>
        <taxon>Actinomycetota</taxon>
        <taxon>Actinomycetes</taxon>
        <taxon>Kitasatosporales</taxon>
        <taxon>Streptomycetaceae</taxon>
        <taxon>Streptomyces</taxon>
    </lineage>
</organism>
<dbReference type="Gene3D" id="1.20.1250.20">
    <property type="entry name" value="MFS general substrate transporter like domains"/>
    <property type="match status" value="1"/>
</dbReference>
<evidence type="ECO:0000256" key="1">
    <source>
        <dbReference type="ARBA" id="ARBA00004651"/>
    </source>
</evidence>
<dbReference type="RefSeq" id="WP_350720309.1">
    <property type="nucleotide sequence ID" value="NZ_JBEPCO010000019.1"/>
</dbReference>
<feature type="domain" description="Major facilitator superfamily (MFS) profile" evidence="6">
    <location>
        <begin position="10"/>
        <end position="391"/>
    </location>
</feature>
<dbReference type="CDD" id="cd17324">
    <property type="entry name" value="MFS_NepI_like"/>
    <property type="match status" value="1"/>
</dbReference>
<dbReference type="EMBL" id="JBEPCV010000011">
    <property type="protein sequence ID" value="MER6904938.1"/>
    <property type="molecule type" value="Genomic_DNA"/>
</dbReference>
<keyword evidence="4 5" id="KW-0472">Membrane</keyword>
<dbReference type="Proteomes" id="UP001490330">
    <property type="component" value="Unassembled WGS sequence"/>
</dbReference>
<dbReference type="InterPro" id="IPR036259">
    <property type="entry name" value="MFS_trans_sf"/>
</dbReference>
<evidence type="ECO:0000256" key="5">
    <source>
        <dbReference type="SAM" id="Phobius"/>
    </source>
</evidence>
<evidence type="ECO:0000313" key="8">
    <source>
        <dbReference type="Proteomes" id="UP001490330"/>
    </source>
</evidence>
<feature type="transmembrane region" description="Helical" evidence="5">
    <location>
        <begin position="282"/>
        <end position="306"/>
    </location>
</feature>
<feature type="transmembrane region" description="Helical" evidence="5">
    <location>
        <begin position="41"/>
        <end position="63"/>
    </location>
</feature>
<feature type="transmembrane region" description="Helical" evidence="5">
    <location>
        <begin position="134"/>
        <end position="158"/>
    </location>
</feature>
<gene>
    <name evidence="7" type="ORF">ABT322_14360</name>
</gene>
<evidence type="ECO:0000256" key="3">
    <source>
        <dbReference type="ARBA" id="ARBA00022989"/>
    </source>
</evidence>
<evidence type="ECO:0000259" key="6">
    <source>
        <dbReference type="PROSITE" id="PS50850"/>
    </source>
</evidence>
<evidence type="ECO:0000313" key="7">
    <source>
        <dbReference type="EMBL" id="MER6904938.1"/>
    </source>
</evidence>
<dbReference type="InterPro" id="IPR011701">
    <property type="entry name" value="MFS"/>
</dbReference>
<feature type="transmembrane region" description="Helical" evidence="5">
    <location>
        <begin position="215"/>
        <end position="236"/>
    </location>
</feature>
<protein>
    <submittedName>
        <fullName evidence="7">MFS transporter</fullName>
    </submittedName>
</protein>
<feature type="transmembrane region" description="Helical" evidence="5">
    <location>
        <begin position="370"/>
        <end position="389"/>
    </location>
</feature>
<dbReference type="SUPFAM" id="SSF103473">
    <property type="entry name" value="MFS general substrate transporter"/>
    <property type="match status" value="1"/>
</dbReference>
<dbReference type="GeneID" id="97358228"/>
<dbReference type="Pfam" id="PF07690">
    <property type="entry name" value="MFS_1"/>
    <property type="match status" value="1"/>
</dbReference>
<reference evidence="7 8" key="1">
    <citation type="submission" date="2024-06" db="EMBL/GenBank/DDBJ databases">
        <title>The Natural Products Discovery Center: Release of the First 8490 Sequenced Strains for Exploring Actinobacteria Biosynthetic Diversity.</title>
        <authorList>
            <person name="Kalkreuter E."/>
            <person name="Kautsar S.A."/>
            <person name="Yang D."/>
            <person name="Bader C.D."/>
            <person name="Teijaro C.N."/>
            <person name="Fluegel L."/>
            <person name="Davis C.M."/>
            <person name="Simpson J.R."/>
            <person name="Lauterbach L."/>
            <person name="Steele A.D."/>
            <person name="Gui C."/>
            <person name="Meng S."/>
            <person name="Li G."/>
            <person name="Viehrig K."/>
            <person name="Ye F."/>
            <person name="Su P."/>
            <person name="Kiefer A.F."/>
            <person name="Nichols A."/>
            <person name="Cepeda A.J."/>
            <person name="Yan W."/>
            <person name="Fan B."/>
            <person name="Jiang Y."/>
            <person name="Adhikari A."/>
            <person name="Zheng C.-J."/>
            <person name="Schuster L."/>
            <person name="Cowan T.M."/>
            <person name="Smanski M.J."/>
            <person name="Chevrette M.G."/>
            <person name="De Carvalho L.P.S."/>
            <person name="Shen B."/>
        </authorList>
    </citation>
    <scope>NUCLEOTIDE SEQUENCE [LARGE SCALE GENOMIC DNA]</scope>
    <source>
        <strain evidence="7 8">NPDC000632</strain>
    </source>
</reference>
<keyword evidence="8" id="KW-1185">Reference proteome</keyword>
<dbReference type="InterPro" id="IPR020846">
    <property type="entry name" value="MFS_dom"/>
</dbReference>